<protein>
    <recommendedName>
        <fullName evidence="5">Putative NADH dehydrogenase/NAD(P)H nitroreductase D9R14_14585</fullName>
        <ecNumber evidence="5">1.-.-.-</ecNumber>
    </recommendedName>
</protein>
<evidence type="ECO:0000259" key="6">
    <source>
        <dbReference type="Pfam" id="PF00881"/>
    </source>
</evidence>
<dbReference type="EMBL" id="RCTF01000012">
    <property type="protein sequence ID" value="RLP76621.1"/>
    <property type="molecule type" value="Genomic_DNA"/>
</dbReference>
<gene>
    <name evidence="7" type="ORF">D9R14_14585</name>
</gene>
<dbReference type="AlphaFoldDB" id="A0A3L7AAD2"/>
<comment type="similarity">
    <text evidence="5">Belongs to the nitroreductase family. HadB/RutE subfamily.</text>
</comment>
<dbReference type="EC" id="1.-.-.-" evidence="5"/>
<evidence type="ECO:0000256" key="5">
    <source>
        <dbReference type="HAMAP-Rule" id="MF_01204"/>
    </source>
</evidence>
<organism evidence="7 8">
    <name type="scientific">Xanthobacter tagetidis</name>
    <dbReference type="NCBI Taxonomy" id="60216"/>
    <lineage>
        <taxon>Bacteria</taxon>
        <taxon>Pseudomonadati</taxon>
        <taxon>Pseudomonadota</taxon>
        <taxon>Alphaproteobacteria</taxon>
        <taxon>Hyphomicrobiales</taxon>
        <taxon>Xanthobacteraceae</taxon>
        <taxon>Xanthobacter</taxon>
    </lineage>
</organism>
<dbReference type="Pfam" id="PF00881">
    <property type="entry name" value="Nitroreductase"/>
    <property type="match status" value="1"/>
</dbReference>
<keyword evidence="1 5" id="KW-0285">Flavoprotein</keyword>
<dbReference type="InterPro" id="IPR050461">
    <property type="entry name" value="Nitroreductase_HadB/RutE"/>
</dbReference>
<dbReference type="OrthoDB" id="9784375at2"/>
<evidence type="ECO:0000313" key="7">
    <source>
        <dbReference type="EMBL" id="RLP76621.1"/>
    </source>
</evidence>
<dbReference type="HAMAP" id="MF_01204">
    <property type="entry name" value="Oxidoreductase_RutE_HadB"/>
    <property type="match status" value="1"/>
</dbReference>
<keyword evidence="3 5" id="KW-0521">NADP</keyword>
<evidence type="ECO:0000256" key="3">
    <source>
        <dbReference type="ARBA" id="ARBA00022857"/>
    </source>
</evidence>
<keyword evidence="2 5" id="KW-0288">FMN</keyword>
<keyword evidence="5" id="KW-0520">NAD</keyword>
<comment type="caution">
    <text evidence="7">The sequence shown here is derived from an EMBL/GenBank/DDBJ whole genome shotgun (WGS) entry which is preliminary data.</text>
</comment>
<keyword evidence="8" id="KW-1185">Reference proteome</keyword>
<dbReference type="PANTHER" id="PTHR43543:SF1">
    <property type="entry name" value="MALONIC SEMIALDEHYDE REDUCTASE RUTE-RELATED"/>
    <property type="match status" value="1"/>
</dbReference>
<evidence type="ECO:0000313" key="8">
    <source>
        <dbReference type="Proteomes" id="UP000269692"/>
    </source>
</evidence>
<dbReference type="NCBIfam" id="NF003768">
    <property type="entry name" value="PRK05365.1"/>
    <property type="match status" value="1"/>
</dbReference>
<dbReference type="SUPFAM" id="SSF55469">
    <property type="entry name" value="FMN-dependent nitroreductase-like"/>
    <property type="match status" value="1"/>
</dbReference>
<dbReference type="Proteomes" id="UP000269692">
    <property type="component" value="Unassembled WGS sequence"/>
</dbReference>
<accession>A0A3L7AAD2</accession>
<evidence type="ECO:0000256" key="1">
    <source>
        <dbReference type="ARBA" id="ARBA00022630"/>
    </source>
</evidence>
<dbReference type="Gene3D" id="3.40.109.10">
    <property type="entry name" value="NADH Oxidase"/>
    <property type="match status" value="1"/>
</dbReference>
<dbReference type="PANTHER" id="PTHR43543">
    <property type="entry name" value="MALONIC SEMIALDEHYDE REDUCTASE RUTE-RELATED"/>
    <property type="match status" value="1"/>
</dbReference>
<comment type="cofactor">
    <cofactor evidence="5">
        <name>FMN</name>
        <dbReference type="ChEBI" id="CHEBI:58210"/>
    </cofactor>
</comment>
<evidence type="ECO:0000256" key="4">
    <source>
        <dbReference type="ARBA" id="ARBA00023002"/>
    </source>
</evidence>
<keyword evidence="4 5" id="KW-0560">Oxidoreductase</keyword>
<dbReference type="GO" id="GO:0016491">
    <property type="term" value="F:oxidoreductase activity"/>
    <property type="evidence" value="ECO:0007669"/>
    <property type="project" value="UniProtKB-UniRule"/>
</dbReference>
<evidence type="ECO:0000256" key="2">
    <source>
        <dbReference type="ARBA" id="ARBA00022643"/>
    </source>
</evidence>
<dbReference type="InterPro" id="IPR000415">
    <property type="entry name" value="Nitroreductase-like"/>
</dbReference>
<name>A0A3L7AAD2_9HYPH</name>
<proteinExistence type="inferred from homology"/>
<dbReference type="InterPro" id="IPR029479">
    <property type="entry name" value="Nitroreductase"/>
</dbReference>
<dbReference type="InterPro" id="IPR023936">
    <property type="entry name" value="RutE-like"/>
</dbReference>
<reference evidence="7 8" key="1">
    <citation type="submission" date="2018-10" db="EMBL/GenBank/DDBJ databases">
        <title>Xanthobacter tagetidis genome sequencing and assembly.</title>
        <authorList>
            <person name="Maclea K.S."/>
            <person name="Goen A.E."/>
            <person name="Fatima S.A."/>
        </authorList>
    </citation>
    <scope>NUCLEOTIDE SEQUENCE [LARGE SCALE GENOMIC DNA]</scope>
    <source>
        <strain evidence="7 8">ATCC 700314</strain>
    </source>
</reference>
<dbReference type="RefSeq" id="WP_121624075.1">
    <property type="nucleotide sequence ID" value="NZ_JACIIW010000007.1"/>
</dbReference>
<sequence>MTATVQTTRPALDPAALDTLFRTARSHNGWTDQPVSDAEIRALYDLVKFGPTSANTQPARFVFVRSEAAKARLAPALPEGNRKALAAPVIALIGYDTKFYDRIPEVFPHNPGFRDLFVNKPEMVEPHAFRNSSLQGAYLILAARALGLDVGPMSGFDQATVDAEFFPGGTVKTNFIAAVGHGDHSKVMERLPRLAFADAAAIV</sequence>
<dbReference type="CDD" id="cd02148">
    <property type="entry name" value="RutE-like"/>
    <property type="match status" value="1"/>
</dbReference>
<feature type="domain" description="Nitroreductase" evidence="6">
    <location>
        <begin position="25"/>
        <end position="163"/>
    </location>
</feature>